<dbReference type="EMBL" id="BT147359">
    <property type="protein sequence ID" value="AFK47153.1"/>
    <property type="molecule type" value="mRNA"/>
</dbReference>
<evidence type="ECO:0000313" key="2">
    <source>
        <dbReference type="EMBL" id="AFK47153.1"/>
    </source>
</evidence>
<proteinExistence type="evidence at transcript level"/>
<name>I3T3R1_LOTJA</name>
<feature type="region of interest" description="Disordered" evidence="1">
    <location>
        <begin position="1"/>
        <end position="24"/>
    </location>
</feature>
<evidence type="ECO:0000256" key="1">
    <source>
        <dbReference type="SAM" id="MobiDB-lite"/>
    </source>
</evidence>
<organism evidence="2">
    <name type="scientific">Lotus japonicus</name>
    <name type="common">Lotus corniculatus var. japonicus</name>
    <dbReference type="NCBI Taxonomy" id="34305"/>
    <lineage>
        <taxon>Eukaryota</taxon>
        <taxon>Viridiplantae</taxon>
        <taxon>Streptophyta</taxon>
        <taxon>Embryophyta</taxon>
        <taxon>Tracheophyta</taxon>
        <taxon>Spermatophyta</taxon>
        <taxon>Magnoliopsida</taxon>
        <taxon>eudicotyledons</taxon>
        <taxon>Gunneridae</taxon>
        <taxon>Pentapetalae</taxon>
        <taxon>rosids</taxon>
        <taxon>fabids</taxon>
        <taxon>Fabales</taxon>
        <taxon>Fabaceae</taxon>
        <taxon>Papilionoideae</taxon>
        <taxon>50 kb inversion clade</taxon>
        <taxon>NPAAA clade</taxon>
        <taxon>Hologalegina</taxon>
        <taxon>robinioid clade</taxon>
        <taxon>Loteae</taxon>
        <taxon>Lotus</taxon>
    </lineage>
</organism>
<reference evidence="2" key="1">
    <citation type="submission" date="2012-05" db="EMBL/GenBank/DDBJ databases">
        <authorList>
            <person name="Krishnakumar V."/>
            <person name="Cheung F."/>
            <person name="Xiao Y."/>
            <person name="Chan A."/>
            <person name="Moskal W.A."/>
            <person name="Town C.D."/>
        </authorList>
    </citation>
    <scope>NUCLEOTIDE SEQUENCE</scope>
</reference>
<protein>
    <submittedName>
        <fullName evidence="2">Uncharacterized protein</fullName>
    </submittedName>
</protein>
<sequence>MNSREERSHGGPPRTARIPRVNRKLDLHWISPESPHLSS</sequence>
<dbReference type="AlphaFoldDB" id="I3T3R1"/>
<accession>I3T3R1</accession>